<gene>
    <name evidence="5" type="ORF">AMS68_001428</name>
</gene>
<organism evidence="5 6">
    <name type="scientific">Peltaster fructicola</name>
    <dbReference type="NCBI Taxonomy" id="286661"/>
    <lineage>
        <taxon>Eukaryota</taxon>
        <taxon>Fungi</taxon>
        <taxon>Dikarya</taxon>
        <taxon>Ascomycota</taxon>
        <taxon>Pezizomycotina</taxon>
        <taxon>Dothideomycetes</taxon>
        <taxon>Dothideomycetes incertae sedis</taxon>
        <taxon>Peltaster</taxon>
    </lineage>
</organism>
<evidence type="ECO:0000256" key="1">
    <source>
        <dbReference type="ARBA" id="ARBA00008072"/>
    </source>
</evidence>
<protein>
    <recommendedName>
        <fullName evidence="4">Enoyl reductase (ER) domain-containing protein</fullName>
    </recommendedName>
</protein>
<evidence type="ECO:0000313" key="5">
    <source>
        <dbReference type="EMBL" id="QIW95910.1"/>
    </source>
</evidence>
<keyword evidence="6" id="KW-1185">Reference proteome</keyword>
<dbReference type="InterPro" id="IPR036291">
    <property type="entry name" value="NAD(P)-bd_dom_sf"/>
</dbReference>
<dbReference type="OrthoDB" id="48317at2759"/>
<proteinExistence type="inferred from homology"/>
<accession>A0A6H0XMP1</accession>
<dbReference type="SUPFAM" id="SSF51735">
    <property type="entry name" value="NAD(P)-binding Rossmann-fold domains"/>
    <property type="match status" value="1"/>
</dbReference>
<dbReference type="Pfam" id="PF00107">
    <property type="entry name" value="ADH_zinc_N"/>
    <property type="match status" value="1"/>
</dbReference>
<dbReference type="AlphaFoldDB" id="A0A6H0XMP1"/>
<dbReference type="InterPro" id="IPR013154">
    <property type="entry name" value="ADH-like_N"/>
</dbReference>
<dbReference type="InterPro" id="IPR020843">
    <property type="entry name" value="ER"/>
</dbReference>
<dbReference type="SMART" id="SM00829">
    <property type="entry name" value="PKS_ER"/>
    <property type="match status" value="1"/>
</dbReference>
<reference evidence="5 6" key="1">
    <citation type="journal article" date="2016" name="Sci. Rep.">
        <title>Peltaster fructicola genome reveals evolution from an invasive phytopathogen to an ectophytic parasite.</title>
        <authorList>
            <person name="Xu C."/>
            <person name="Chen H."/>
            <person name="Gleason M.L."/>
            <person name="Xu J.R."/>
            <person name="Liu H."/>
            <person name="Zhang R."/>
            <person name="Sun G."/>
        </authorList>
    </citation>
    <scope>NUCLEOTIDE SEQUENCE [LARGE SCALE GENOMIC DNA]</scope>
    <source>
        <strain evidence="5 6">LNHT1506</strain>
    </source>
</reference>
<name>A0A6H0XMP1_9PEZI</name>
<dbReference type="CDD" id="cd08249">
    <property type="entry name" value="enoyl_reductase_like"/>
    <property type="match status" value="1"/>
</dbReference>
<comment type="similarity">
    <text evidence="1">Belongs to the zinc-containing alcohol dehydrogenase family.</text>
</comment>
<dbReference type="EMBL" id="CP051139">
    <property type="protein sequence ID" value="QIW95910.1"/>
    <property type="molecule type" value="Genomic_DNA"/>
</dbReference>
<dbReference type="SUPFAM" id="SSF50129">
    <property type="entry name" value="GroES-like"/>
    <property type="match status" value="1"/>
</dbReference>
<dbReference type="InterPro" id="IPR047122">
    <property type="entry name" value="Trans-enoyl_RdTase-like"/>
</dbReference>
<dbReference type="Proteomes" id="UP000503462">
    <property type="component" value="Chromosome 1"/>
</dbReference>
<keyword evidence="3" id="KW-0560">Oxidoreductase</keyword>
<dbReference type="PANTHER" id="PTHR45348">
    <property type="entry name" value="HYPOTHETICAL OXIDOREDUCTASE (EUROFUNG)"/>
    <property type="match status" value="1"/>
</dbReference>
<dbReference type="Gene3D" id="3.90.180.10">
    <property type="entry name" value="Medium-chain alcohol dehydrogenases, catalytic domain"/>
    <property type="match status" value="1"/>
</dbReference>
<dbReference type="Pfam" id="PF08240">
    <property type="entry name" value="ADH_N"/>
    <property type="match status" value="1"/>
</dbReference>
<feature type="domain" description="Enoyl reductase (ER)" evidence="4">
    <location>
        <begin position="8"/>
        <end position="338"/>
    </location>
</feature>
<evidence type="ECO:0000259" key="4">
    <source>
        <dbReference type="SMART" id="SM00829"/>
    </source>
</evidence>
<comment type="subunit">
    <text evidence="2">Monomer.</text>
</comment>
<sequence>MKALKCVATDKIELQDVPLPKLRDDYILVKVNAVALNPTDWKHVASDGLANPGSTVGCDFAGIVEEVGSKVSQPLKKGDRICGWTHGVNKVNKEDGSFAEYAMVKGDVFIKTPDNLSDEEASTLGIGITTVGQNLYQELGLPLPGEGPYNKPVLIYGGSTATGTLAVQYAKLSGAKVIATCSPRNFDLLKSLGAEATFDYNDPECAKKIREYTNDSLDVVLDCIAEGDSPKICEEAIGAKGGAVAGLLPTKHERKDVKTKGKLGYTVMGEAFPFFGNELPAMPQDREFGQKFWSLSEKLLSAGSVKVHPTDVRKGGLEGVKEGLAELKSGKVSGVKLVYKIAN</sequence>
<dbReference type="PANTHER" id="PTHR45348:SF2">
    <property type="entry name" value="ZINC-TYPE ALCOHOL DEHYDROGENASE-LIKE PROTEIN C2E1P3.01"/>
    <property type="match status" value="1"/>
</dbReference>
<evidence type="ECO:0000256" key="3">
    <source>
        <dbReference type="ARBA" id="ARBA00023002"/>
    </source>
</evidence>
<dbReference type="GO" id="GO:0016651">
    <property type="term" value="F:oxidoreductase activity, acting on NAD(P)H"/>
    <property type="evidence" value="ECO:0007669"/>
    <property type="project" value="InterPro"/>
</dbReference>
<dbReference type="InterPro" id="IPR011032">
    <property type="entry name" value="GroES-like_sf"/>
</dbReference>
<dbReference type="InterPro" id="IPR013149">
    <property type="entry name" value="ADH-like_C"/>
</dbReference>
<dbReference type="Gene3D" id="3.40.50.720">
    <property type="entry name" value="NAD(P)-binding Rossmann-like Domain"/>
    <property type="match status" value="1"/>
</dbReference>
<evidence type="ECO:0000313" key="6">
    <source>
        <dbReference type="Proteomes" id="UP000503462"/>
    </source>
</evidence>
<evidence type="ECO:0000256" key="2">
    <source>
        <dbReference type="ARBA" id="ARBA00011245"/>
    </source>
</evidence>